<dbReference type="PANTHER" id="PTHR36812:SF9">
    <property type="entry name" value="MYB-LIKE PROTEIN X ISOFORM X1"/>
    <property type="match status" value="1"/>
</dbReference>
<feature type="transmembrane region" description="Helical" evidence="2">
    <location>
        <begin position="228"/>
        <end position="250"/>
    </location>
</feature>
<protein>
    <recommendedName>
        <fullName evidence="5">Major facilitator superfamily associated domain-containing protein</fullName>
    </recommendedName>
</protein>
<organism evidence="3 4">
    <name type="scientific">Streblomastix strix</name>
    <dbReference type="NCBI Taxonomy" id="222440"/>
    <lineage>
        <taxon>Eukaryota</taxon>
        <taxon>Metamonada</taxon>
        <taxon>Preaxostyla</taxon>
        <taxon>Oxymonadida</taxon>
        <taxon>Streblomastigidae</taxon>
        <taxon>Streblomastix</taxon>
    </lineage>
</organism>
<feature type="compositionally biased region" description="Basic residues" evidence="1">
    <location>
        <begin position="501"/>
        <end position="530"/>
    </location>
</feature>
<sequence>METFAIFFIAAVQNCPSSLIGVLYPVLYRRAGFSGSDLSLLRLSVLPRSLKFIPAIFFQSIFLSRRWLAALMHFLMGAFLISLFFIPLSMKSLSIAVFFIEICLIVIYDADFDLVTIGQYVGNTGIYQSVQVLGIGIMTVIISFFGIGYYTHWLYIIFAVFTILTTPILFIFKWTIPNLVPMKGVLTHILISWKIWAVIILYFLACSYGSAIFQYFSADIISDNKQLAIITTVTEVFNAISGGFSIIFFTRLQYRFSILIGFSLNILAIITIMFLTAQSSFWFKLFMFCFRQMLMQAGDTIFATMMADCSQLIASSGALYAWFWSVRDGTKAAGKVLFALVIDKDTWTMLWLYGIVIIVGVTLLIGGVFSLVKPFRQDQTLVTKPTWKGMFCCRKKPNEKDESNTNVNNENEMENISAPTNSAEQEEKGQLKGNNNINDNQNDKKQEKMQIQEIGNDEEQEKQQEKKKDLQIKQDNWKQNIPLEQTQSSTQEQLKGNKQSKTSKTKEKHNKSSKASKKVKKDKKLKHKDNNKKDQHTTNSSENSTNNNTS</sequence>
<feature type="transmembrane region" description="Helical" evidence="2">
    <location>
        <begin position="195"/>
        <end position="216"/>
    </location>
</feature>
<dbReference type="Gene3D" id="1.20.1250.20">
    <property type="entry name" value="MFS general substrate transporter like domains"/>
    <property type="match status" value="1"/>
</dbReference>
<reference evidence="3 4" key="1">
    <citation type="submission" date="2019-03" db="EMBL/GenBank/DDBJ databases">
        <title>Single cell metagenomics reveals metabolic interactions within the superorganism composed of flagellate Streblomastix strix and complex community of Bacteroidetes bacteria on its surface.</title>
        <authorList>
            <person name="Treitli S.C."/>
            <person name="Kolisko M."/>
            <person name="Husnik F."/>
            <person name="Keeling P."/>
            <person name="Hampl V."/>
        </authorList>
    </citation>
    <scope>NUCLEOTIDE SEQUENCE [LARGE SCALE GENOMIC DNA]</scope>
    <source>
        <strain evidence="3">ST1C</strain>
    </source>
</reference>
<dbReference type="SUPFAM" id="SSF103473">
    <property type="entry name" value="MFS general substrate transporter"/>
    <property type="match status" value="1"/>
</dbReference>
<feature type="transmembrane region" description="Helical" evidence="2">
    <location>
        <begin position="301"/>
        <end position="323"/>
    </location>
</feature>
<feature type="transmembrane region" description="Helical" evidence="2">
    <location>
        <begin position="6"/>
        <end position="28"/>
    </location>
</feature>
<dbReference type="Proteomes" id="UP000324800">
    <property type="component" value="Unassembled WGS sequence"/>
</dbReference>
<keyword evidence="2" id="KW-0472">Membrane</keyword>
<feature type="transmembrane region" description="Helical" evidence="2">
    <location>
        <begin position="67"/>
        <end position="86"/>
    </location>
</feature>
<accession>A0A5J4UUF1</accession>
<evidence type="ECO:0008006" key="5">
    <source>
        <dbReference type="Google" id="ProtNLM"/>
    </source>
</evidence>
<feature type="compositionally biased region" description="Basic and acidic residues" evidence="1">
    <location>
        <begin position="461"/>
        <end position="476"/>
    </location>
</feature>
<feature type="transmembrane region" description="Helical" evidence="2">
    <location>
        <begin position="154"/>
        <end position="175"/>
    </location>
</feature>
<proteinExistence type="predicted"/>
<evidence type="ECO:0000256" key="1">
    <source>
        <dbReference type="SAM" id="MobiDB-lite"/>
    </source>
</evidence>
<evidence type="ECO:0000313" key="3">
    <source>
        <dbReference type="EMBL" id="KAA6374049.1"/>
    </source>
</evidence>
<dbReference type="PANTHER" id="PTHR36812">
    <property type="entry name" value="NEUROFILAMENT TRIPLET M PROTEIN-LIKE PROTEIN"/>
    <property type="match status" value="1"/>
</dbReference>
<feature type="transmembrane region" description="Helical" evidence="2">
    <location>
        <begin position="93"/>
        <end position="110"/>
    </location>
</feature>
<feature type="region of interest" description="Disordered" evidence="1">
    <location>
        <begin position="393"/>
        <end position="550"/>
    </location>
</feature>
<dbReference type="InterPro" id="IPR036259">
    <property type="entry name" value="MFS_trans_sf"/>
</dbReference>
<feature type="compositionally biased region" description="Low complexity" evidence="1">
    <location>
        <begin position="537"/>
        <end position="550"/>
    </location>
</feature>
<comment type="caution">
    <text evidence="3">The sequence shown here is derived from an EMBL/GenBank/DDBJ whole genome shotgun (WGS) entry which is preliminary data.</text>
</comment>
<dbReference type="EMBL" id="SNRW01012266">
    <property type="protein sequence ID" value="KAA6374049.1"/>
    <property type="molecule type" value="Genomic_DNA"/>
</dbReference>
<name>A0A5J4UUF1_9EUKA</name>
<feature type="transmembrane region" description="Helical" evidence="2">
    <location>
        <begin position="350"/>
        <end position="372"/>
    </location>
</feature>
<keyword evidence="2" id="KW-1133">Transmembrane helix</keyword>
<feature type="compositionally biased region" description="Polar residues" evidence="1">
    <location>
        <begin position="477"/>
        <end position="500"/>
    </location>
</feature>
<evidence type="ECO:0000256" key="2">
    <source>
        <dbReference type="SAM" id="Phobius"/>
    </source>
</evidence>
<dbReference type="AlphaFoldDB" id="A0A5J4UUF1"/>
<feature type="transmembrane region" description="Helical" evidence="2">
    <location>
        <begin position="130"/>
        <end position="147"/>
    </location>
</feature>
<evidence type="ECO:0000313" key="4">
    <source>
        <dbReference type="Proteomes" id="UP000324800"/>
    </source>
</evidence>
<feature type="compositionally biased region" description="Basic and acidic residues" evidence="1">
    <location>
        <begin position="441"/>
        <end position="450"/>
    </location>
</feature>
<keyword evidence="2" id="KW-0812">Transmembrane</keyword>
<feature type="transmembrane region" description="Helical" evidence="2">
    <location>
        <begin position="256"/>
        <end position="277"/>
    </location>
</feature>
<gene>
    <name evidence="3" type="ORF">EZS28_030423</name>
</gene>